<dbReference type="OrthoDB" id="2146354at2"/>
<feature type="domain" description="Helicase Helix-turn-helix" evidence="1">
    <location>
        <begin position="249"/>
        <end position="336"/>
    </location>
</feature>
<comment type="caution">
    <text evidence="2">The sequence shown here is derived from an EMBL/GenBank/DDBJ whole genome shotgun (WGS) entry which is preliminary data.</text>
</comment>
<evidence type="ECO:0000313" key="2">
    <source>
        <dbReference type="EMBL" id="KRL04339.1"/>
    </source>
</evidence>
<protein>
    <recommendedName>
        <fullName evidence="1">Helicase Helix-turn-helix domain-containing protein</fullName>
    </recommendedName>
</protein>
<dbReference type="Proteomes" id="UP000051686">
    <property type="component" value="Unassembled WGS sequence"/>
</dbReference>
<dbReference type="EMBL" id="AZEH01000039">
    <property type="protein sequence ID" value="KRL04339.1"/>
    <property type="molecule type" value="Genomic_DNA"/>
</dbReference>
<name>A0A0R1MIQ9_9LACO</name>
<dbReference type="STRING" id="1423777.FD46_GL001465"/>
<dbReference type="RefSeq" id="WP_057896315.1">
    <property type="nucleotide sequence ID" value="NZ_AZEH01000039.1"/>
</dbReference>
<dbReference type="AlphaFoldDB" id="A0A0R1MIQ9"/>
<dbReference type="PATRIC" id="fig|1423777.3.peg.1514"/>
<sequence>MPSKESLLYFFSRTQSRRPAVIRQVLLNKRTVSNLFWGMQYHLLEWLGTAPQLNAGAFDNFITQLKAENFLQEKPAGLLLTEIGLKEKENYEHIHYRPKNPEFFQKLDEKMWGDVLQLLIQVGSELSYCNKRYYVSATSYKAQFYFKRWFQQNKSAGLSKTIKKNLLSFLAGKLQEEADIFAASFNGHGVIAKTAVQLAKSSETYTVEDINTLWRDYSVMFAMYLIKQNDVFYSLVKPLLKNSLLSNSAFTTYELFNKGVSLEKIGQLRKVKLSTVKEHLLEAAIFEHNFTFERIINQNEYKILADNFSEKAPLDWNYQQLKEKNIQLDFFKFRLFQIERSRYDF</sequence>
<evidence type="ECO:0000259" key="1">
    <source>
        <dbReference type="Pfam" id="PF14493"/>
    </source>
</evidence>
<accession>A0A0R1MIQ9</accession>
<evidence type="ECO:0000313" key="3">
    <source>
        <dbReference type="Proteomes" id="UP000051686"/>
    </source>
</evidence>
<proteinExistence type="predicted"/>
<reference evidence="2 3" key="1">
    <citation type="journal article" date="2015" name="Genome Announc.">
        <title>Expanding the biotechnology potential of lactobacilli through comparative genomics of 213 strains and associated genera.</title>
        <authorList>
            <person name="Sun Z."/>
            <person name="Harris H.M."/>
            <person name="McCann A."/>
            <person name="Guo C."/>
            <person name="Argimon S."/>
            <person name="Zhang W."/>
            <person name="Yang X."/>
            <person name="Jeffery I.B."/>
            <person name="Cooney J.C."/>
            <person name="Kagawa T.F."/>
            <person name="Liu W."/>
            <person name="Song Y."/>
            <person name="Salvetti E."/>
            <person name="Wrobel A."/>
            <person name="Rasinkangas P."/>
            <person name="Parkhill J."/>
            <person name="Rea M.C."/>
            <person name="O'Sullivan O."/>
            <person name="Ritari J."/>
            <person name="Douillard F.P."/>
            <person name="Paul Ross R."/>
            <person name="Yang R."/>
            <person name="Briner A.E."/>
            <person name="Felis G.E."/>
            <person name="de Vos W.M."/>
            <person name="Barrangou R."/>
            <person name="Klaenhammer T.R."/>
            <person name="Caufield P.W."/>
            <person name="Cui Y."/>
            <person name="Zhang H."/>
            <person name="O'Toole P.W."/>
        </authorList>
    </citation>
    <scope>NUCLEOTIDE SEQUENCE [LARGE SCALE GENOMIC DNA]</scope>
    <source>
        <strain evidence="2 3">DSM 19972</strain>
    </source>
</reference>
<gene>
    <name evidence="2" type="ORF">FD46_GL001465</name>
</gene>
<dbReference type="Pfam" id="PF14493">
    <property type="entry name" value="HTH_40"/>
    <property type="match status" value="1"/>
</dbReference>
<keyword evidence="3" id="KW-1185">Reference proteome</keyword>
<dbReference type="InterPro" id="IPR029491">
    <property type="entry name" value="Helicase_HTH"/>
</dbReference>
<organism evidence="2 3">
    <name type="scientific">Liquorilactobacillus oeni DSM 19972</name>
    <dbReference type="NCBI Taxonomy" id="1423777"/>
    <lineage>
        <taxon>Bacteria</taxon>
        <taxon>Bacillati</taxon>
        <taxon>Bacillota</taxon>
        <taxon>Bacilli</taxon>
        <taxon>Lactobacillales</taxon>
        <taxon>Lactobacillaceae</taxon>
        <taxon>Liquorilactobacillus</taxon>
    </lineage>
</organism>